<dbReference type="InterPro" id="IPR011990">
    <property type="entry name" value="TPR-like_helical_dom_sf"/>
</dbReference>
<feature type="domain" description="LA2681-like HEPN" evidence="2">
    <location>
        <begin position="303"/>
        <end position="505"/>
    </location>
</feature>
<sequence>MDRATLLIQSIGSLIRAGDFKNSLKRMDEFEQSNSDDLLYKFYKPGFLIDIGVGLKSEKIIKDGIVAGELALDKAKDGKAKAYLHYCLANGYTDLFELTERIAAVIDRNIPKSENLWKAKQHLMNVASIEDIGDPGLSTQLLVNLGNCLDTLGRSIEAIDVYDEAIRINKSFSMAIANRAKALRAFAEISDKYRAAIYVEAYQDIQSVINNPDLVAVGGQGAKQAFEHELHYIESRFQDKSLLKNKLKHPKYKTNNLSNFEKFYLDLCQKEKLFLNFHIHQDHCEAAIEDPIFIRLITKVDDDDTFYKFAKYLNQIKEDYAVARLLFVQSQYRQEDFNRISERTSFVYALDYSQFNIYTGLLKSSFKEAFNILDKVAVFINDYYQLGFREEDIYFDSIRGRGRNSSIWQDAGVIRKEILNSENISLYALYDIYRDFQSGEHQRIQDIRNALTHRRLVIYDSGITDWDSKLDKHNIGYNTMLAETIQLMKLVKAVIIYLVNFVNVEEIKKRKASGKPILDMYADTSQFL</sequence>
<evidence type="ECO:0000313" key="3">
    <source>
        <dbReference type="EMBL" id="KKP97439.1"/>
    </source>
</evidence>
<dbReference type="EMBL" id="LBRM01000017">
    <property type="protein sequence ID" value="KKP97439.1"/>
    <property type="molecule type" value="Genomic_DNA"/>
</dbReference>
<comment type="caution">
    <text evidence="3">The sequence shown here is derived from an EMBL/GenBank/DDBJ whole genome shotgun (WGS) entry which is preliminary data.</text>
</comment>
<feature type="repeat" description="TPR" evidence="1">
    <location>
        <begin position="139"/>
        <end position="172"/>
    </location>
</feature>
<dbReference type="SUPFAM" id="SSF48452">
    <property type="entry name" value="TPR-like"/>
    <property type="match status" value="1"/>
</dbReference>
<name>A0A0G0DSC9_9BACT</name>
<dbReference type="InterPro" id="IPR019734">
    <property type="entry name" value="TPR_rpt"/>
</dbReference>
<organism evidence="3 4">
    <name type="scientific">Candidatus Nomurabacteria bacterium GW2011_GWA1_36_15</name>
    <dbReference type="NCBI Taxonomy" id="1618728"/>
    <lineage>
        <taxon>Bacteria</taxon>
        <taxon>Candidatus Nomuraibacteriota</taxon>
    </lineage>
</organism>
<protein>
    <recommendedName>
        <fullName evidence="2">LA2681-like HEPN domain-containing protein</fullName>
    </recommendedName>
</protein>
<proteinExistence type="predicted"/>
<dbReference type="Pfam" id="PF18733">
    <property type="entry name" value="HEPN_LA2681"/>
    <property type="match status" value="1"/>
</dbReference>
<dbReference type="PROSITE" id="PS50005">
    <property type="entry name" value="TPR"/>
    <property type="match status" value="1"/>
</dbReference>
<dbReference type="Gene3D" id="1.25.40.10">
    <property type="entry name" value="Tetratricopeptide repeat domain"/>
    <property type="match status" value="1"/>
</dbReference>
<dbReference type="InterPro" id="IPR040826">
    <property type="entry name" value="HEPN_LA2681"/>
</dbReference>
<reference evidence="3 4" key="1">
    <citation type="journal article" date="2015" name="Nature">
        <title>rRNA introns, odd ribosomes, and small enigmatic genomes across a large radiation of phyla.</title>
        <authorList>
            <person name="Brown C.T."/>
            <person name="Hug L.A."/>
            <person name="Thomas B.C."/>
            <person name="Sharon I."/>
            <person name="Castelle C.J."/>
            <person name="Singh A."/>
            <person name="Wilkins M.J."/>
            <person name="Williams K.H."/>
            <person name="Banfield J.F."/>
        </authorList>
    </citation>
    <scope>NUCLEOTIDE SEQUENCE [LARGE SCALE GENOMIC DNA]</scope>
</reference>
<keyword evidence="1" id="KW-0802">TPR repeat</keyword>
<evidence type="ECO:0000256" key="1">
    <source>
        <dbReference type="PROSITE-ProRule" id="PRU00339"/>
    </source>
</evidence>
<evidence type="ECO:0000259" key="2">
    <source>
        <dbReference type="Pfam" id="PF18733"/>
    </source>
</evidence>
<evidence type="ECO:0000313" key="4">
    <source>
        <dbReference type="Proteomes" id="UP000034606"/>
    </source>
</evidence>
<gene>
    <name evidence="3" type="ORF">US05_C0017G0004</name>
</gene>
<dbReference type="Proteomes" id="UP000034606">
    <property type="component" value="Unassembled WGS sequence"/>
</dbReference>
<dbReference type="SMART" id="SM00028">
    <property type="entry name" value="TPR"/>
    <property type="match status" value="1"/>
</dbReference>
<dbReference type="AlphaFoldDB" id="A0A0G0DSC9"/>
<accession>A0A0G0DSC9</accession>